<dbReference type="GO" id="GO:0008289">
    <property type="term" value="F:lipid binding"/>
    <property type="evidence" value="ECO:0007669"/>
    <property type="project" value="UniProtKB-KW"/>
</dbReference>
<keyword evidence="5" id="KW-0445">Lipid transport</keyword>
<feature type="domain" description="Thiolase N-terminal" evidence="9">
    <location>
        <begin position="5"/>
        <end position="131"/>
    </location>
</feature>
<dbReference type="KEGG" id="rsa:RSal33209_2133"/>
<keyword evidence="7" id="KW-0576">Peroxisome</keyword>
<dbReference type="HOGENOM" id="CLU_035425_0_0_11"/>
<evidence type="ECO:0000256" key="1">
    <source>
        <dbReference type="ARBA" id="ARBA00004275"/>
    </source>
</evidence>
<protein>
    <recommendedName>
        <fullName evidence="2">propanoyl-CoA C-acyltransferase</fullName>
        <ecNumber evidence="2">2.3.1.176</ecNumber>
    </recommendedName>
    <alternativeName>
        <fullName evidence="8">Propanoyl-CoA C-acyltransferase</fullName>
    </alternativeName>
</protein>
<dbReference type="eggNOG" id="COG0183">
    <property type="taxonomic scope" value="Bacteria"/>
</dbReference>
<dbReference type="Pfam" id="PF22691">
    <property type="entry name" value="Thiolase_C_1"/>
    <property type="match status" value="1"/>
</dbReference>
<dbReference type="STRING" id="288705.RSal33209_2133"/>
<evidence type="ECO:0000256" key="8">
    <source>
        <dbReference type="ARBA" id="ARBA00032316"/>
    </source>
</evidence>
<evidence type="ECO:0000313" key="12">
    <source>
        <dbReference type="Proteomes" id="UP000002007"/>
    </source>
</evidence>
<evidence type="ECO:0000256" key="3">
    <source>
        <dbReference type="ARBA" id="ARBA00022448"/>
    </source>
</evidence>
<dbReference type="InterPro" id="IPR016039">
    <property type="entry name" value="Thiolase-like"/>
</dbReference>
<evidence type="ECO:0000259" key="10">
    <source>
        <dbReference type="Pfam" id="PF22691"/>
    </source>
</evidence>
<dbReference type="PROSITE" id="PS00737">
    <property type="entry name" value="THIOLASE_2"/>
    <property type="match status" value="1"/>
</dbReference>
<evidence type="ECO:0000313" key="11">
    <source>
        <dbReference type="EMBL" id="ABY23865.1"/>
    </source>
</evidence>
<dbReference type="Pfam" id="PF00108">
    <property type="entry name" value="Thiolase_N"/>
    <property type="match status" value="1"/>
</dbReference>
<dbReference type="EMBL" id="CP000910">
    <property type="protein sequence ID" value="ABY23865.1"/>
    <property type="molecule type" value="Genomic_DNA"/>
</dbReference>
<evidence type="ECO:0000256" key="6">
    <source>
        <dbReference type="ARBA" id="ARBA00023121"/>
    </source>
</evidence>
<sequence length="330" mass="34741">MYNVGLTGISVINVNNNCSTGSTALYLARQAIASGAAECVLALGFEQMQRGALRAMWEDRPNVLGPFLDKLSTVQGDSDAPMAARLFGGSGAQYLEKYQASPEVLARIAVKSRSHAANNPYSVFRDPLTVEQVMESPQIYGPLTRLMCCPPTCGAAAAVLCTEEFARKHGLNTSVVIAAQAMTTDFAGTFEGDDLISLVGYDMSKAAAEIVYAQAGVGPTDIPVVELHDCFTANELLSYEALGFTPEGTGEKFVMNGDNTYGGQVVVNPSGGLMSKGHPLGATGLAQCTELVWQLRGTAGPRQVEGARHALQHNIGLGGAAVVTLYEKVS</sequence>
<dbReference type="InterPro" id="IPR020615">
    <property type="entry name" value="Thiolase_acyl_enz_int_AS"/>
</dbReference>
<feature type="domain" description="Thiolase C-terminal" evidence="10">
    <location>
        <begin position="204"/>
        <end position="321"/>
    </location>
</feature>
<dbReference type="PANTHER" id="PTHR42870:SF1">
    <property type="entry name" value="NON-SPECIFIC LIPID-TRANSFER PROTEIN-LIKE 2"/>
    <property type="match status" value="1"/>
</dbReference>
<evidence type="ECO:0000259" key="9">
    <source>
        <dbReference type="Pfam" id="PF00108"/>
    </source>
</evidence>
<accession>A9WSS7</accession>
<dbReference type="NCBIfam" id="NF006102">
    <property type="entry name" value="PRK08256.1"/>
    <property type="match status" value="1"/>
</dbReference>
<organism evidence="11 12">
    <name type="scientific">Renibacterium salmoninarum (strain ATCC 33209 / DSM 20767 / JCM 11484 / NBRC 15589 / NCIMB 2235)</name>
    <dbReference type="NCBI Taxonomy" id="288705"/>
    <lineage>
        <taxon>Bacteria</taxon>
        <taxon>Bacillati</taxon>
        <taxon>Actinomycetota</taxon>
        <taxon>Actinomycetes</taxon>
        <taxon>Micrococcales</taxon>
        <taxon>Micrococcaceae</taxon>
        <taxon>Renibacterium</taxon>
    </lineage>
</organism>
<gene>
    <name evidence="11" type="ordered locus">RSal33209_2133</name>
</gene>
<dbReference type="Proteomes" id="UP000002007">
    <property type="component" value="Chromosome"/>
</dbReference>
<reference evidence="12" key="1">
    <citation type="journal article" date="2008" name="J. Bacteriol.">
        <title>Genome sequence of the fish pathogen Renibacterium salmoninarum suggests reductive evolution away from an environmental Arthrobacter ancestor.</title>
        <authorList>
            <person name="Wiens G.D."/>
            <person name="Rockey D.D."/>
            <person name="Wu Z."/>
            <person name="Chang J."/>
            <person name="Levy R."/>
            <person name="Crane S."/>
            <person name="Chen D.S."/>
            <person name="Capri G.R."/>
            <person name="Burnett J.R."/>
            <person name="Sudheesh P.S."/>
            <person name="Schipma M.J."/>
            <person name="Burd H."/>
            <person name="Bhattacharyya A."/>
            <person name="Rhodes L.D."/>
            <person name="Kaul R."/>
            <person name="Strom M.S."/>
        </authorList>
    </citation>
    <scope>NUCLEOTIDE SEQUENCE [LARGE SCALE GENOMIC DNA]</scope>
    <source>
        <strain evidence="12">ATCC 33209 / DSM 20767 / JCM 11484 / NBRC 15589 / NCIMB 2235</strain>
    </source>
</reference>
<dbReference type="InterPro" id="IPR055140">
    <property type="entry name" value="Thiolase_C_2"/>
</dbReference>
<proteinExistence type="predicted"/>
<keyword evidence="3" id="KW-0813">Transport</keyword>
<evidence type="ECO:0000256" key="7">
    <source>
        <dbReference type="ARBA" id="ARBA00023140"/>
    </source>
</evidence>
<evidence type="ECO:0000256" key="4">
    <source>
        <dbReference type="ARBA" id="ARBA00022679"/>
    </source>
</evidence>
<name>A9WSS7_RENSM</name>
<dbReference type="CDD" id="cd00829">
    <property type="entry name" value="SCP-x_thiolase"/>
    <property type="match status" value="1"/>
</dbReference>
<dbReference type="AlphaFoldDB" id="A9WSS7"/>
<dbReference type="SUPFAM" id="SSF53901">
    <property type="entry name" value="Thiolase-like"/>
    <property type="match status" value="1"/>
</dbReference>
<keyword evidence="12" id="KW-1185">Reference proteome</keyword>
<evidence type="ECO:0000256" key="2">
    <source>
        <dbReference type="ARBA" id="ARBA00012352"/>
    </source>
</evidence>
<dbReference type="GO" id="GO:0016747">
    <property type="term" value="F:acyltransferase activity, transferring groups other than amino-acyl groups"/>
    <property type="evidence" value="ECO:0007669"/>
    <property type="project" value="InterPro"/>
</dbReference>
<comment type="subcellular location">
    <subcellularLocation>
        <location evidence="1">Peroxisome</location>
    </subcellularLocation>
</comment>
<dbReference type="GO" id="GO:0006869">
    <property type="term" value="P:lipid transport"/>
    <property type="evidence" value="ECO:0007669"/>
    <property type="project" value="UniProtKB-KW"/>
</dbReference>
<dbReference type="Gene3D" id="3.40.47.10">
    <property type="match status" value="1"/>
</dbReference>
<dbReference type="EC" id="2.3.1.176" evidence="2"/>
<evidence type="ECO:0000256" key="5">
    <source>
        <dbReference type="ARBA" id="ARBA00023055"/>
    </source>
</evidence>
<keyword evidence="6" id="KW-0446">Lipid-binding</keyword>
<keyword evidence="4" id="KW-0808">Transferase</keyword>
<dbReference type="InterPro" id="IPR020613">
    <property type="entry name" value="Thiolase_CS"/>
</dbReference>
<dbReference type="InterPro" id="IPR020616">
    <property type="entry name" value="Thiolase_N"/>
</dbReference>
<dbReference type="PANTHER" id="PTHR42870">
    <property type="entry name" value="ACETYL-COA C-ACETYLTRANSFERASE"/>
    <property type="match status" value="1"/>
</dbReference>
<dbReference type="PROSITE" id="PS00098">
    <property type="entry name" value="THIOLASE_1"/>
    <property type="match status" value="1"/>
</dbReference>